<dbReference type="InterPro" id="IPR011605">
    <property type="entry name" value="NusB_fam"/>
</dbReference>
<dbReference type="Proteomes" id="UP001403385">
    <property type="component" value="Unassembled WGS sequence"/>
</dbReference>
<dbReference type="InterPro" id="IPR006027">
    <property type="entry name" value="NusB_RsmB_TIM44"/>
</dbReference>
<proteinExistence type="inferred from homology"/>
<dbReference type="PANTHER" id="PTHR11078:SF3">
    <property type="entry name" value="ANTITERMINATION NUSB DOMAIN-CONTAINING PROTEIN"/>
    <property type="match status" value="1"/>
</dbReference>
<dbReference type="GO" id="GO:0031564">
    <property type="term" value="P:transcription antitermination"/>
    <property type="evidence" value="ECO:0007669"/>
    <property type="project" value="UniProtKB-KW"/>
</dbReference>
<dbReference type="GO" id="GO:0003723">
    <property type="term" value="F:RNA binding"/>
    <property type="evidence" value="ECO:0007669"/>
    <property type="project" value="UniProtKB-KW"/>
</dbReference>
<keyword evidence="5" id="KW-0804">Transcription</keyword>
<keyword evidence="3" id="KW-0694">RNA-binding</keyword>
<reference evidence="7 8" key="1">
    <citation type="submission" date="2024-04" db="EMBL/GenBank/DDBJ databases">
        <title>Novel genus in family Flammeovirgaceae.</title>
        <authorList>
            <person name="Nguyen T.H."/>
            <person name="Vuong T.Q."/>
            <person name="Le H."/>
            <person name="Kim S.-G."/>
        </authorList>
    </citation>
    <scope>NUCLEOTIDE SEQUENCE [LARGE SCALE GENOMIC DNA]</scope>
    <source>
        <strain evidence="7 8">JCM 23209</strain>
    </source>
</reference>
<evidence type="ECO:0000256" key="4">
    <source>
        <dbReference type="ARBA" id="ARBA00023015"/>
    </source>
</evidence>
<evidence type="ECO:0000259" key="6">
    <source>
        <dbReference type="Pfam" id="PF01029"/>
    </source>
</evidence>
<dbReference type="InterPro" id="IPR035926">
    <property type="entry name" value="NusB-like_sf"/>
</dbReference>
<dbReference type="AlphaFoldDB" id="A0AAW9S1I1"/>
<dbReference type="Pfam" id="PF01029">
    <property type="entry name" value="NusB"/>
    <property type="match status" value="1"/>
</dbReference>
<organism evidence="7 8">
    <name type="scientific">Rapidithrix thailandica</name>
    <dbReference type="NCBI Taxonomy" id="413964"/>
    <lineage>
        <taxon>Bacteria</taxon>
        <taxon>Pseudomonadati</taxon>
        <taxon>Bacteroidota</taxon>
        <taxon>Cytophagia</taxon>
        <taxon>Cytophagales</taxon>
        <taxon>Flammeovirgaceae</taxon>
        <taxon>Rapidithrix</taxon>
    </lineage>
</organism>
<evidence type="ECO:0000256" key="1">
    <source>
        <dbReference type="ARBA" id="ARBA00005952"/>
    </source>
</evidence>
<dbReference type="GO" id="GO:0005829">
    <property type="term" value="C:cytosol"/>
    <property type="evidence" value="ECO:0007669"/>
    <property type="project" value="TreeGrafter"/>
</dbReference>
<sequence length="388" mass="46590">MLNRRLLRIKAMQTIYAYKQSKESNFQLAIDQIKEKYEEKLRFVGRTELESIRKQENVSINYLKENHELGLNVKEETEEVKIANDAIRFYQDQIEKDFRSYKSRMVFETERLYLKYINIIFGLLEFSEVVKDVYDERSKKRADVGLEETLLKRIYENKILQCFKQNLQLQEEVKRYNLEYDMMLLREWYRQLKADKAFVESFSLEKTQSEETDLEVIKYLVKEFLFKNEKIVSDFEEEDLSWAENKTILRSMLLKTFKSADTSNCEHAQLLTISRNWEEDKHFFEQLYIRSLREEKEYEPFIEKHLEKWSKERIAKIDSILLIMALSEMVNFTSIPVKVTINEYIEISKSYSTPKSWQFVNGILDAISKELQDIGKIRKSGRGLIDNK</sequence>
<keyword evidence="4" id="KW-0805">Transcription regulation</keyword>
<evidence type="ECO:0000256" key="3">
    <source>
        <dbReference type="ARBA" id="ARBA00022884"/>
    </source>
</evidence>
<protein>
    <submittedName>
        <fullName evidence="7">Transcription antitermination factor NusB</fullName>
    </submittedName>
</protein>
<name>A0AAW9S1I1_9BACT</name>
<dbReference type="EMBL" id="JBDKWZ010000003">
    <property type="protein sequence ID" value="MEN7547718.1"/>
    <property type="molecule type" value="Genomic_DNA"/>
</dbReference>
<keyword evidence="2" id="KW-0889">Transcription antitermination</keyword>
<accession>A0AAW9S1I1</accession>
<keyword evidence="8" id="KW-1185">Reference proteome</keyword>
<evidence type="ECO:0000313" key="7">
    <source>
        <dbReference type="EMBL" id="MEN7547718.1"/>
    </source>
</evidence>
<gene>
    <name evidence="7" type="primary">nusB</name>
    <name evidence="7" type="ORF">AAG747_07355</name>
</gene>
<dbReference type="Gene3D" id="1.10.940.10">
    <property type="entry name" value="NusB-like"/>
    <property type="match status" value="1"/>
</dbReference>
<dbReference type="GO" id="GO:0006353">
    <property type="term" value="P:DNA-templated transcription termination"/>
    <property type="evidence" value="ECO:0007669"/>
    <property type="project" value="InterPro"/>
</dbReference>
<dbReference type="PANTHER" id="PTHR11078">
    <property type="entry name" value="N UTILIZATION SUBSTANCE PROTEIN B-RELATED"/>
    <property type="match status" value="1"/>
</dbReference>
<evidence type="ECO:0000256" key="5">
    <source>
        <dbReference type="ARBA" id="ARBA00023163"/>
    </source>
</evidence>
<dbReference type="RefSeq" id="WP_346820503.1">
    <property type="nucleotide sequence ID" value="NZ_JBDKWZ010000003.1"/>
</dbReference>
<dbReference type="NCBIfam" id="TIGR01951">
    <property type="entry name" value="nusB"/>
    <property type="match status" value="1"/>
</dbReference>
<comment type="similarity">
    <text evidence="1">Belongs to the NusB family.</text>
</comment>
<feature type="domain" description="NusB/RsmB/TIM44" evidence="6">
    <location>
        <begin position="273"/>
        <end position="369"/>
    </location>
</feature>
<evidence type="ECO:0000256" key="2">
    <source>
        <dbReference type="ARBA" id="ARBA00022814"/>
    </source>
</evidence>
<dbReference type="SUPFAM" id="SSF48013">
    <property type="entry name" value="NusB-like"/>
    <property type="match status" value="1"/>
</dbReference>
<evidence type="ECO:0000313" key="8">
    <source>
        <dbReference type="Proteomes" id="UP001403385"/>
    </source>
</evidence>
<comment type="caution">
    <text evidence="7">The sequence shown here is derived from an EMBL/GenBank/DDBJ whole genome shotgun (WGS) entry which is preliminary data.</text>
</comment>